<proteinExistence type="predicted"/>
<dbReference type="AlphaFoldDB" id="A0A0F9URX8"/>
<reference evidence="1" key="1">
    <citation type="journal article" date="2015" name="Nature">
        <title>Complex archaea that bridge the gap between prokaryotes and eukaryotes.</title>
        <authorList>
            <person name="Spang A."/>
            <person name="Saw J.H."/>
            <person name="Jorgensen S.L."/>
            <person name="Zaremba-Niedzwiedzka K."/>
            <person name="Martijn J."/>
            <person name="Lind A.E."/>
            <person name="van Eijk R."/>
            <person name="Schleper C."/>
            <person name="Guy L."/>
            <person name="Ettema T.J."/>
        </authorList>
    </citation>
    <scope>NUCLEOTIDE SEQUENCE</scope>
</reference>
<gene>
    <name evidence="1" type="ORF">LCGC14_0496940</name>
</gene>
<evidence type="ECO:0008006" key="2">
    <source>
        <dbReference type="Google" id="ProtNLM"/>
    </source>
</evidence>
<comment type="caution">
    <text evidence="1">The sequence shown here is derived from an EMBL/GenBank/DDBJ whole genome shotgun (WGS) entry which is preliminary data.</text>
</comment>
<name>A0A0F9URX8_9ZZZZ</name>
<organism evidence="1">
    <name type="scientific">marine sediment metagenome</name>
    <dbReference type="NCBI Taxonomy" id="412755"/>
    <lineage>
        <taxon>unclassified sequences</taxon>
        <taxon>metagenomes</taxon>
        <taxon>ecological metagenomes</taxon>
    </lineage>
</organism>
<protein>
    <recommendedName>
        <fullName evidence="2">Guanylate cyclase domain-containing protein</fullName>
    </recommendedName>
</protein>
<sequence>MTWIAYFDISGFKKYMDENKGLNVLSKFMDDAYHELERSRKINGIFFSDSGVLFYRQNISKEDENILFNALNELLKFIRKLNTRYITPSSKWGNESFLTKCSVAFGKFIYQKKEEHQ</sequence>
<dbReference type="EMBL" id="LAZR01000574">
    <property type="protein sequence ID" value="KKN63921.1"/>
    <property type="molecule type" value="Genomic_DNA"/>
</dbReference>
<accession>A0A0F9URX8</accession>
<evidence type="ECO:0000313" key="1">
    <source>
        <dbReference type="EMBL" id="KKN63921.1"/>
    </source>
</evidence>